<dbReference type="PANTHER" id="PTHR43161">
    <property type="entry name" value="SORBITOL DEHYDROGENASE"/>
    <property type="match status" value="1"/>
</dbReference>
<comment type="similarity">
    <text evidence="2 6">Belongs to the zinc-containing alcohol dehydrogenase family.</text>
</comment>
<dbReference type="Gene3D" id="3.90.180.10">
    <property type="entry name" value="Medium-chain alcohol dehydrogenases, catalytic domain"/>
    <property type="match status" value="1"/>
</dbReference>
<evidence type="ECO:0000256" key="1">
    <source>
        <dbReference type="ARBA" id="ARBA00001947"/>
    </source>
</evidence>
<reference evidence="9 10" key="1">
    <citation type="submission" date="2021-06" db="EMBL/GenBank/DDBJ databases">
        <title>Candida outbreak in Lebanon.</title>
        <authorList>
            <person name="Finianos M."/>
        </authorList>
    </citation>
    <scope>NUCLEOTIDE SEQUENCE [LARGE SCALE GENOMIC DNA]</scope>
    <source>
        <strain evidence="9">CA3LBN</strain>
    </source>
</reference>
<dbReference type="InterPro" id="IPR011032">
    <property type="entry name" value="GroES-like_sf"/>
</dbReference>
<feature type="compositionally biased region" description="Low complexity" evidence="7">
    <location>
        <begin position="155"/>
        <end position="167"/>
    </location>
</feature>
<gene>
    <name evidence="9" type="ORF">CA3LBN_000405</name>
</gene>
<dbReference type="SUPFAM" id="SSF51735">
    <property type="entry name" value="NAD(P)-binding Rossmann-fold domains"/>
    <property type="match status" value="1"/>
</dbReference>
<proteinExistence type="inferred from homology"/>
<comment type="cofactor">
    <cofactor evidence="1 6">
        <name>Zn(2+)</name>
        <dbReference type="ChEBI" id="CHEBI:29105"/>
    </cofactor>
</comment>
<evidence type="ECO:0000256" key="3">
    <source>
        <dbReference type="ARBA" id="ARBA00022723"/>
    </source>
</evidence>
<dbReference type="PANTHER" id="PTHR43161:SF9">
    <property type="entry name" value="SORBITOL DEHYDROGENASE"/>
    <property type="match status" value="1"/>
</dbReference>
<protein>
    <recommendedName>
        <fullName evidence="8">Enoyl reductase (ER) domain-containing protein</fullName>
    </recommendedName>
</protein>
<dbReference type="EMBL" id="CP076661">
    <property type="protein sequence ID" value="QWU86187.1"/>
    <property type="molecule type" value="Genomic_DNA"/>
</dbReference>
<evidence type="ECO:0000313" key="10">
    <source>
        <dbReference type="Proteomes" id="UP000825434"/>
    </source>
</evidence>
<dbReference type="Proteomes" id="UP000825434">
    <property type="component" value="Chromosome 1"/>
</dbReference>
<dbReference type="Pfam" id="PF00107">
    <property type="entry name" value="ADH_zinc_N"/>
    <property type="match status" value="1"/>
</dbReference>
<dbReference type="PROSITE" id="PS00059">
    <property type="entry name" value="ADH_ZINC"/>
    <property type="match status" value="1"/>
</dbReference>
<sequence length="529" mass="56465">MVIGLAFTTKAALTMGVVVGGTIAVVSNMDKILELSAEFLQKGADFCNEQIEKNKIQMASQMEDGELDFDQEREVAGEGTSTGFRREGSVASESVHETDGETDSARETESETEGILTDGWDDSDMDGWQSAHLSESEFSESYDEIDSEPVSRATSGISSVSSYGRMSSMSNPSLVLNKIDDISFEELEAPTVEEPHDVIVEVKKTGICGSDIHYYAHGKIGDFVLTKPMVLGHESAGVVSQVGPAVTSVKVGDRVAIEPGVPSRLSNEYKTGKYNLCPHMVFAATPESDPAKKNPPGTLCKYFKSPEDFLVKLPDHVSLELGALVEPLSVGVHASRLAKITFGDHVLVFGAGPVGLLAAAVATKFGAASVTLVDIFDTKLKMAKDIGAATHTYNSKTSGKPISANPPSGHAPTVVLECTGAEICIQQGVLALTPAGRYVQVGNAGGYVKFPITELATKEATVHGSFRYSFGDYQTSVGILDENYRNGKENAKVDFEALITDRFSFKDAIKAYDHVRAGGPIKCIIDGPE</sequence>
<accession>A0ABX8I2J2</accession>
<feature type="compositionally biased region" description="Basic and acidic residues" evidence="7">
    <location>
        <begin position="84"/>
        <end position="109"/>
    </location>
</feature>
<dbReference type="Pfam" id="PF08240">
    <property type="entry name" value="ADH_N"/>
    <property type="match status" value="1"/>
</dbReference>
<feature type="region of interest" description="Disordered" evidence="7">
    <location>
        <begin position="74"/>
        <end position="167"/>
    </location>
</feature>
<dbReference type="Gene3D" id="3.40.50.720">
    <property type="entry name" value="NAD(P)-binding Rossmann-like Domain"/>
    <property type="match status" value="1"/>
</dbReference>
<evidence type="ECO:0000256" key="6">
    <source>
        <dbReference type="RuleBase" id="RU361277"/>
    </source>
</evidence>
<feature type="compositionally biased region" description="Acidic residues" evidence="7">
    <location>
        <begin position="137"/>
        <end position="147"/>
    </location>
</feature>
<evidence type="ECO:0000256" key="4">
    <source>
        <dbReference type="ARBA" id="ARBA00022833"/>
    </source>
</evidence>
<dbReference type="InterPro" id="IPR036291">
    <property type="entry name" value="NAD(P)-bd_dom_sf"/>
</dbReference>
<evidence type="ECO:0000256" key="2">
    <source>
        <dbReference type="ARBA" id="ARBA00008072"/>
    </source>
</evidence>
<keyword evidence="5" id="KW-0560">Oxidoreductase</keyword>
<dbReference type="CDD" id="cd05285">
    <property type="entry name" value="sorbitol_DH"/>
    <property type="match status" value="1"/>
</dbReference>
<keyword evidence="3 6" id="KW-0479">Metal-binding</keyword>
<dbReference type="InterPro" id="IPR045306">
    <property type="entry name" value="SDH-like"/>
</dbReference>
<evidence type="ECO:0000256" key="5">
    <source>
        <dbReference type="ARBA" id="ARBA00023002"/>
    </source>
</evidence>
<evidence type="ECO:0000259" key="8">
    <source>
        <dbReference type="SMART" id="SM00829"/>
    </source>
</evidence>
<dbReference type="SMART" id="SM00829">
    <property type="entry name" value="PKS_ER"/>
    <property type="match status" value="1"/>
</dbReference>
<feature type="domain" description="Enoyl reductase (ER)" evidence="8">
    <location>
        <begin position="177"/>
        <end position="525"/>
    </location>
</feature>
<dbReference type="InterPro" id="IPR013154">
    <property type="entry name" value="ADH-like_N"/>
</dbReference>
<organism evidence="9 10">
    <name type="scientific">Candidozyma haemuli</name>
    <dbReference type="NCBI Taxonomy" id="45357"/>
    <lineage>
        <taxon>Eukaryota</taxon>
        <taxon>Fungi</taxon>
        <taxon>Dikarya</taxon>
        <taxon>Ascomycota</taxon>
        <taxon>Saccharomycotina</taxon>
        <taxon>Pichiomycetes</taxon>
        <taxon>Metschnikowiaceae</taxon>
        <taxon>Candidozyma</taxon>
    </lineage>
</organism>
<name>A0ABX8I2J2_9ASCO</name>
<keyword evidence="4 6" id="KW-0862">Zinc</keyword>
<dbReference type="InterPro" id="IPR002328">
    <property type="entry name" value="ADH_Zn_CS"/>
</dbReference>
<dbReference type="InterPro" id="IPR020843">
    <property type="entry name" value="ER"/>
</dbReference>
<keyword evidence="10" id="KW-1185">Reference proteome</keyword>
<dbReference type="SUPFAM" id="SSF50129">
    <property type="entry name" value="GroES-like"/>
    <property type="match status" value="1"/>
</dbReference>
<dbReference type="InterPro" id="IPR013149">
    <property type="entry name" value="ADH-like_C"/>
</dbReference>
<evidence type="ECO:0000313" key="9">
    <source>
        <dbReference type="EMBL" id="QWU86187.1"/>
    </source>
</evidence>
<evidence type="ECO:0000256" key="7">
    <source>
        <dbReference type="SAM" id="MobiDB-lite"/>
    </source>
</evidence>